<evidence type="ECO:0000313" key="7">
    <source>
        <dbReference type="EMBL" id="GEC64127.1"/>
    </source>
</evidence>
<evidence type="ECO:0000259" key="5">
    <source>
        <dbReference type="PROSITE" id="PS51898"/>
    </source>
</evidence>
<sequence>MNQIIVPTQPDTAIAIVPSARARRFILEAEAPSTRRAYMTDINTFTTWCTARGVSPMPAAPETVANFIADSAEQGLRPSTIGRRVAAIRYLHRLADEETPTRSELVSKTLKGIRREMGGAPDRKAAATADIVERMIDTCDDSLKGLRDRAILALGFAGAFRRSELVALRVEDLSRTDDGYRVLIRKSKTDQEGQGQTIAIPRGNRLRPGPAIEAWMAAAGIESGSLFRRVRRGGKVGAQPLRPAAVAEIVKERCLLINEDPAQFSGHSLRSGFLTSAARAGATIFKMRDVSRHKSLETLNAYVRDADLFRNHAGSAFL</sequence>
<dbReference type="PANTHER" id="PTHR34605">
    <property type="entry name" value="PHAGE_INTEGRASE DOMAIN-CONTAINING PROTEIN"/>
    <property type="match status" value="1"/>
</dbReference>
<dbReference type="InterPro" id="IPR011010">
    <property type="entry name" value="DNA_brk_join_enz"/>
</dbReference>
<comment type="caution">
    <text evidence="7">The sequence shown here is derived from an EMBL/GenBank/DDBJ whole genome shotgun (WGS) entry which is preliminary data.</text>
</comment>
<gene>
    <name evidence="7" type="ORF">GHA01_19760</name>
</gene>
<keyword evidence="8" id="KW-1185">Reference proteome</keyword>
<evidence type="ECO:0000256" key="1">
    <source>
        <dbReference type="ARBA" id="ARBA00022908"/>
    </source>
</evidence>
<dbReference type="EMBL" id="BJNN01000108">
    <property type="protein sequence ID" value="GEC64127.1"/>
    <property type="molecule type" value="Genomic_DNA"/>
</dbReference>
<dbReference type="InterPro" id="IPR013762">
    <property type="entry name" value="Integrase-like_cat_sf"/>
</dbReference>
<dbReference type="InterPro" id="IPR004107">
    <property type="entry name" value="Integrase_SAM-like_N"/>
</dbReference>
<name>A0ABQ0SIK5_NOVHA</name>
<accession>A0ABQ0SIK5</accession>
<dbReference type="InterPro" id="IPR010998">
    <property type="entry name" value="Integrase_recombinase_N"/>
</dbReference>
<evidence type="ECO:0000256" key="4">
    <source>
        <dbReference type="PROSITE-ProRule" id="PRU01248"/>
    </source>
</evidence>
<protein>
    <submittedName>
        <fullName evidence="7">Recombinase</fullName>
    </submittedName>
</protein>
<dbReference type="Pfam" id="PF00589">
    <property type="entry name" value="Phage_integrase"/>
    <property type="match status" value="1"/>
</dbReference>
<dbReference type="PROSITE" id="PS51900">
    <property type="entry name" value="CB"/>
    <property type="match status" value="1"/>
</dbReference>
<dbReference type="Proteomes" id="UP000319478">
    <property type="component" value="Unassembled WGS sequence"/>
</dbReference>
<evidence type="ECO:0000313" key="8">
    <source>
        <dbReference type="Proteomes" id="UP000319478"/>
    </source>
</evidence>
<feature type="domain" description="Core-binding (CB)" evidence="6">
    <location>
        <begin position="16"/>
        <end position="96"/>
    </location>
</feature>
<dbReference type="PROSITE" id="PS51898">
    <property type="entry name" value="TYR_RECOMBINASE"/>
    <property type="match status" value="1"/>
</dbReference>
<dbReference type="Pfam" id="PF02899">
    <property type="entry name" value="Phage_int_SAM_1"/>
    <property type="match status" value="1"/>
</dbReference>
<dbReference type="Gene3D" id="1.10.150.130">
    <property type="match status" value="1"/>
</dbReference>
<dbReference type="InterPro" id="IPR052925">
    <property type="entry name" value="Phage_Integrase-like_Recomb"/>
</dbReference>
<reference evidence="7 8" key="1">
    <citation type="submission" date="2019-06" db="EMBL/GenBank/DDBJ databases">
        <title>Whole genome shotgun sequence of Komagataeibacter hansenii NBRC 14820.</title>
        <authorList>
            <person name="Hosoyama A."/>
            <person name="Uohara A."/>
            <person name="Ohji S."/>
            <person name="Ichikawa N."/>
        </authorList>
    </citation>
    <scope>NUCLEOTIDE SEQUENCE [LARGE SCALE GENOMIC DNA]</scope>
    <source>
        <strain evidence="7 8">NBRC 14820</strain>
    </source>
</reference>
<dbReference type="PANTHER" id="PTHR34605:SF3">
    <property type="entry name" value="P CELL-TYPE AGGLUTINATION PROTEIN MAP4-LIKE-RELATED"/>
    <property type="match status" value="1"/>
</dbReference>
<keyword evidence="2 4" id="KW-0238">DNA-binding</keyword>
<dbReference type="InterPro" id="IPR002104">
    <property type="entry name" value="Integrase_catalytic"/>
</dbReference>
<keyword evidence="3" id="KW-0233">DNA recombination</keyword>
<evidence type="ECO:0000259" key="6">
    <source>
        <dbReference type="PROSITE" id="PS51900"/>
    </source>
</evidence>
<keyword evidence="1" id="KW-0229">DNA integration</keyword>
<dbReference type="Gene3D" id="1.10.443.10">
    <property type="entry name" value="Intergrase catalytic core"/>
    <property type="match status" value="1"/>
</dbReference>
<dbReference type="CDD" id="cd00799">
    <property type="entry name" value="INT_Cre_C"/>
    <property type="match status" value="1"/>
</dbReference>
<evidence type="ECO:0000256" key="3">
    <source>
        <dbReference type="ARBA" id="ARBA00023172"/>
    </source>
</evidence>
<dbReference type="InterPro" id="IPR044068">
    <property type="entry name" value="CB"/>
</dbReference>
<organism evidence="7 8">
    <name type="scientific">Novacetimonas hansenii</name>
    <name type="common">Komagataeibacter hansenii</name>
    <dbReference type="NCBI Taxonomy" id="436"/>
    <lineage>
        <taxon>Bacteria</taxon>
        <taxon>Pseudomonadati</taxon>
        <taxon>Pseudomonadota</taxon>
        <taxon>Alphaproteobacteria</taxon>
        <taxon>Acetobacterales</taxon>
        <taxon>Acetobacteraceae</taxon>
        <taxon>Novacetimonas</taxon>
    </lineage>
</organism>
<proteinExistence type="predicted"/>
<feature type="domain" description="Tyr recombinase" evidence="5">
    <location>
        <begin position="122"/>
        <end position="318"/>
    </location>
</feature>
<dbReference type="SUPFAM" id="SSF56349">
    <property type="entry name" value="DNA breaking-rejoining enzymes"/>
    <property type="match status" value="1"/>
</dbReference>
<dbReference type="RefSeq" id="WP_048859026.1">
    <property type="nucleotide sequence ID" value="NZ_BJNN01000108.1"/>
</dbReference>
<evidence type="ECO:0000256" key="2">
    <source>
        <dbReference type="ARBA" id="ARBA00023125"/>
    </source>
</evidence>
<dbReference type="SUPFAM" id="SSF47823">
    <property type="entry name" value="lambda integrase-like, N-terminal domain"/>
    <property type="match status" value="1"/>
</dbReference>